<organism evidence="1 2">
    <name type="scientific">Lentilactobacillus fungorum</name>
    <dbReference type="NCBI Taxonomy" id="2201250"/>
    <lineage>
        <taxon>Bacteria</taxon>
        <taxon>Bacillati</taxon>
        <taxon>Bacillota</taxon>
        <taxon>Bacilli</taxon>
        <taxon>Lactobacillales</taxon>
        <taxon>Lactobacillaceae</taxon>
        <taxon>Lentilactobacillus</taxon>
    </lineage>
</organism>
<dbReference type="Pfam" id="PF16110">
    <property type="entry name" value="DUF4828"/>
    <property type="match status" value="1"/>
</dbReference>
<dbReference type="Proteomes" id="UP000604765">
    <property type="component" value="Unassembled WGS sequence"/>
</dbReference>
<dbReference type="InterPro" id="IPR032254">
    <property type="entry name" value="DUF4828"/>
</dbReference>
<protein>
    <recommendedName>
        <fullName evidence="3">DUF4828 domain-containing protein</fullName>
    </recommendedName>
</protein>
<dbReference type="RefSeq" id="WP_203630693.1">
    <property type="nucleotide sequence ID" value="NZ_BNJR01000016.1"/>
</dbReference>
<reference evidence="1 2" key="1">
    <citation type="journal article" date="2021" name="Int. J. Syst. Evol. Microbiol.">
        <title>Lentilactobacillus fungorum sp. nov., isolated from spent mushroom substrates.</title>
        <authorList>
            <person name="Tohno M."/>
            <person name="Tanizawa Y."/>
            <person name="Kojima Y."/>
            <person name="Sakamoto M."/>
            <person name="Ohkuma M."/>
            <person name="Kobayashi H."/>
        </authorList>
    </citation>
    <scope>NUCLEOTIDE SEQUENCE [LARGE SCALE GENOMIC DNA]</scope>
    <source>
        <strain evidence="1 2">YK48G</strain>
    </source>
</reference>
<evidence type="ECO:0008006" key="3">
    <source>
        <dbReference type="Google" id="ProtNLM"/>
    </source>
</evidence>
<evidence type="ECO:0000313" key="1">
    <source>
        <dbReference type="EMBL" id="GHP14730.1"/>
    </source>
</evidence>
<name>A0ABQ3W1M3_9LACO</name>
<evidence type="ECO:0000313" key="2">
    <source>
        <dbReference type="Proteomes" id="UP000604765"/>
    </source>
</evidence>
<comment type="caution">
    <text evidence="1">The sequence shown here is derived from an EMBL/GenBank/DDBJ whole genome shotgun (WGS) entry which is preliminary data.</text>
</comment>
<dbReference type="EMBL" id="BNJR01000016">
    <property type="protein sequence ID" value="GHP14730.1"/>
    <property type="molecule type" value="Genomic_DNA"/>
</dbReference>
<proteinExistence type="predicted"/>
<sequence>MRKRSVLLFLISLVLGLFHTPRASRKQLPKVDPRFFVGSWHFKDRRDRDHKIVIDPDLRLTIDNHDMSAKVSSITRYELSYIDKYGYKLEIRGNEARPVKFYDESENCTYDLLDLN</sequence>
<accession>A0ABQ3W1M3</accession>
<gene>
    <name evidence="1" type="ORF">YK48G_21550</name>
</gene>
<keyword evidence="2" id="KW-1185">Reference proteome</keyword>